<feature type="compositionally biased region" description="Basic and acidic residues" evidence="1">
    <location>
        <begin position="11"/>
        <end position="21"/>
    </location>
</feature>
<accession>A0A0F9DXN7</accession>
<reference evidence="2" key="1">
    <citation type="journal article" date="2015" name="Nature">
        <title>Complex archaea that bridge the gap between prokaryotes and eukaryotes.</title>
        <authorList>
            <person name="Spang A."/>
            <person name="Saw J.H."/>
            <person name="Jorgensen S.L."/>
            <person name="Zaremba-Niedzwiedzka K."/>
            <person name="Martijn J."/>
            <person name="Lind A.E."/>
            <person name="van Eijk R."/>
            <person name="Schleper C."/>
            <person name="Guy L."/>
            <person name="Ettema T.J."/>
        </authorList>
    </citation>
    <scope>NUCLEOTIDE SEQUENCE</scope>
</reference>
<feature type="compositionally biased region" description="Basic and acidic residues" evidence="1">
    <location>
        <begin position="195"/>
        <end position="222"/>
    </location>
</feature>
<feature type="region of interest" description="Disordered" evidence="1">
    <location>
        <begin position="1"/>
        <end position="28"/>
    </location>
</feature>
<feature type="compositionally biased region" description="Polar residues" evidence="1">
    <location>
        <begin position="1"/>
        <end position="10"/>
    </location>
</feature>
<dbReference type="EMBL" id="LAZR01037344">
    <property type="protein sequence ID" value="KKL22451.1"/>
    <property type="molecule type" value="Genomic_DNA"/>
</dbReference>
<gene>
    <name evidence="2" type="ORF">LCGC14_2435310</name>
</gene>
<sequence>MESPDSTRQVQHQEGRSRDRSTQTTDVTLPCIRCGRPASAHAGGEHHIELRGMGGRGDKAPPTAHARVPLCRECHELKTLGRIETEVGVHPEEGLSYRWRKKGADVWVGTRVEVSQRYKCLVGRLSDGAELEGKPESPPNPFPSAPSLKEESDGEPNRQEANVPPLQDAPEDNDVLAGHGTRDLPPVRSRARGSVRPERAEGVGKHEHSSLTHEQRKEESEGRAPNNTHSRIVGGSRTDSDGAERGSAFLTHEQRVAIAKEIHDTEWNRQWIAGDTANQWREELGEEAEQYISDFGYVQESIANIMRVCEAIPKNLRRARLRFSHHVVMLGLNREDMDMWLDKCE</sequence>
<feature type="non-terminal residue" evidence="2">
    <location>
        <position position="345"/>
    </location>
</feature>
<proteinExistence type="predicted"/>
<feature type="compositionally biased region" description="Basic and acidic residues" evidence="1">
    <location>
        <begin position="148"/>
        <end position="158"/>
    </location>
</feature>
<feature type="region of interest" description="Disordered" evidence="1">
    <location>
        <begin position="129"/>
        <end position="248"/>
    </location>
</feature>
<protein>
    <submittedName>
        <fullName evidence="2">Uncharacterized protein</fullName>
    </submittedName>
</protein>
<evidence type="ECO:0000256" key="1">
    <source>
        <dbReference type="SAM" id="MobiDB-lite"/>
    </source>
</evidence>
<evidence type="ECO:0000313" key="2">
    <source>
        <dbReference type="EMBL" id="KKL22451.1"/>
    </source>
</evidence>
<organism evidence="2">
    <name type="scientific">marine sediment metagenome</name>
    <dbReference type="NCBI Taxonomy" id="412755"/>
    <lineage>
        <taxon>unclassified sequences</taxon>
        <taxon>metagenomes</taxon>
        <taxon>ecological metagenomes</taxon>
    </lineage>
</organism>
<name>A0A0F9DXN7_9ZZZZ</name>
<dbReference type="AlphaFoldDB" id="A0A0F9DXN7"/>
<comment type="caution">
    <text evidence="2">The sequence shown here is derived from an EMBL/GenBank/DDBJ whole genome shotgun (WGS) entry which is preliminary data.</text>
</comment>